<name>A0A0N4ZX11_PARTI</name>
<dbReference type="Proteomes" id="UP000038045">
    <property type="component" value="Unplaced"/>
</dbReference>
<protein>
    <recommendedName>
        <fullName evidence="1">Major sperm protein</fullName>
    </recommendedName>
</protein>
<keyword evidence="1" id="KW-0963">Cytoplasm</keyword>
<dbReference type="InterPro" id="IPR013783">
    <property type="entry name" value="Ig-like_fold"/>
</dbReference>
<dbReference type="SUPFAM" id="SSF49354">
    <property type="entry name" value="PapD-like"/>
    <property type="match status" value="1"/>
</dbReference>
<comment type="function">
    <text evidence="1">Central component in molecular interactions underlying sperm crawling. Forms an extensive filament system that extends from sperm villipoda, along the leading edge of the pseudopod.</text>
</comment>
<feature type="region of interest" description="Disordered" evidence="2">
    <location>
        <begin position="30"/>
        <end position="219"/>
    </location>
</feature>
<evidence type="ECO:0000256" key="2">
    <source>
        <dbReference type="SAM" id="MobiDB-lite"/>
    </source>
</evidence>
<evidence type="ECO:0000256" key="1">
    <source>
        <dbReference type="RuleBase" id="RU003425"/>
    </source>
</evidence>
<feature type="compositionally biased region" description="Basic and acidic residues" evidence="2">
    <location>
        <begin position="30"/>
        <end position="41"/>
    </location>
</feature>
<dbReference type="Gene3D" id="2.60.40.10">
    <property type="entry name" value="Immunoglobulins"/>
    <property type="match status" value="1"/>
</dbReference>
<dbReference type="STRING" id="131310.A0A0N4ZX11"/>
<keyword evidence="3" id="KW-0812">Transmembrane</keyword>
<feature type="compositionally biased region" description="Basic and acidic residues" evidence="2">
    <location>
        <begin position="170"/>
        <end position="197"/>
    </location>
</feature>
<dbReference type="Pfam" id="PF00635">
    <property type="entry name" value="Motile_Sperm"/>
    <property type="match status" value="1"/>
</dbReference>
<organism evidence="5 6">
    <name type="scientific">Parastrongyloides trichosuri</name>
    <name type="common">Possum-specific nematode worm</name>
    <dbReference type="NCBI Taxonomy" id="131310"/>
    <lineage>
        <taxon>Eukaryota</taxon>
        <taxon>Metazoa</taxon>
        <taxon>Ecdysozoa</taxon>
        <taxon>Nematoda</taxon>
        <taxon>Chromadorea</taxon>
        <taxon>Rhabditida</taxon>
        <taxon>Tylenchina</taxon>
        <taxon>Panagrolaimomorpha</taxon>
        <taxon>Strongyloidoidea</taxon>
        <taxon>Strongyloididae</taxon>
        <taxon>Parastrongyloides</taxon>
    </lineage>
</organism>
<dbReference type="PROSITE" id="PS50202">
    <property type="entry name" value="MSP"/>
    <property type="match status" value="1"/>
</dbReference>
<dbReference type="PANTHER" id="PTHR21515:SF6">
    <property type="entry name" value="PEPTIDASE M23"/>
    <property type="match status" value="1"/>
</dbReference>
<proteinExistence type="predicted"/>
<dbReference type="InterPro" id="IPR008962">
    <property type="entry name" value="PapD-like_sf"/>
</dbReference>
<dbReference type="AlphaFoldDB" id="A0A0N4ZX11"/>
<evidence type="ECO:0000256" key="3">
    <source>
        <dbReference type="SAM" id="Phobius"/>
    </source>
</evidence>
<dbReference type="WBParaSite" id="PTRK_0001322600.1">
    <property type="protein sequence ID" value="PTRK_0001322600.1"/>
    <property type="gene ID" value="PTRK_0001322600"/>
</dbReference>
<dbReference type="PANTHER" id="PTHR21515">
    <property type="entry name" value="MAJOR SPERM PROTEIN"/>
    <property type="match status" value="1"/>
</dbReference>
<keyword evidence="5" id="KW-1185">Reference proteome</keyword>
<keyword evidence="1" id="KW-0206">Cytoskeleton</keyword>
<evidence type="ECO:0000313" key="6">
    <source>
        <dbReference type="WBParaSite" id="PTRK_0001322600.1"/>
    </source>
</evidence>
<reference evidence="6" key="1">
    <citation type="submission" date="2017-02" db="UniProtKB">
        <authorList>
            <consortium name="WormBaseParasite"/>
        </authorList>
    </citation>
    <scope>IDENTIFICATION</scope>
</reference>
<dbReference type="InterPro" id="IPR000535">
    <property type="entry name" value="MSP_dom"/>
</dbReference>
<sequence>MLVDICYYILVLFSICASFIGFVVPACKGGDKKKNGNDPKIKNVRSNEISNKKEKKPAVKKASDKNKKKSEKPQAKKEDEKKEGEKKEGEKKEGGKKESSKKEEAPKEEGKKVSSTKEPKPEEGDKKEATKKDGDTEGKPAEPKDSSKKEAAKTDGEKKDTSVKETQMGDIKKDDTKKDEDLKETEKKDGGEKKEDNNNNDAPKPAGSDGGEIKSNKEKVVFDKVQGKATVELENKSDVKRAIKIKCSDNNTYKVNPVFSYIEAGKTLNVEIVRSSAPAKVDKIVVLNTPATDIGDAQGEFKKTEKYTTMVIPLTVQA</sequence>
<keyword evidence="3" id="KW-0472">Membrane</keyword>
<feature type="transmembrane region" description="Helical" evidence="3">
    <location>
        <begin position="6"/>
        <end position="27"/>
    </location>
</feature>
<feature type="compositionally biased region" description="Basic and acidic residues" evidence="2">
    <location>
        <begin position="61"/>
        <end position="163"/>
    </location>
</feature>
<keyword evidence="3" id="KW-1133">Transmembrane helix</keyword>
<feature type="domain" description="MSP" evidence="4">
    <location>
        <begin position="200"/>
        <end position="318"/>
    </location>
</feature>
<evidence type="ECO:0000259" key="4">
    <source>
        <dbReference type="PROSITE" id="PS50202"/>
    </source>
</evidence>
<evidence type="ECO:0000313" key="5">
    <source>
        <dbReference type="Proteomes" id="UP000038045"/>
    </source>
</evidence>
<accession>A0A0N4ZX11</accession>